<dbReference type="PANTHER" id="PTHR33223">
    <property type="entry name" value="CCHC-TYPE DOMAIN-CONTAINING PROTEIN"/>
    <property type="match status" value="1"/>
</dbReference>
<evidence type="ECO:0000313" key="3">
    <source>
        <dbReference type="Proteomes" id="UP001415857"/>
    </source>
</evidence>
<comment type="caution">
    <text evidence="2">The sequence shown here is derived from an EMBL/GenBank/DDBJ whole genome shotgun (WGS) entry which is preliminary data.</text>
</comment>
<proteinExistence type="predicted"/>
<organism evidence="2 3">
    <name type="scientific">Liquidambar formosana</name>
    <name type="common">Formosan gum</name>
    <dbReference type="NCBI Taxonomy" id="63359"/>
    <lineage>
        <taxon>Eukaryota</taxon>
        <taxon>Viridiplantae</taxon>
        <taxon>Streptophyta</taxon>
        <taxon>Embryophyta</taxon>
        <taxon>Tracheophyta</taxon>
        <taxon>Spermatophyta</taxon>
        <taxon>Magnoliopsida</taxon>
        <taxon>eudicotyledons</taxon>
        <taxon>Gunneridae</taxon>
        <taxon>Pentapetalae</taxon>
        <taxon>Saxifragales</taxon>
        <taxon>Altingiaceae</taxon>
        <taxon>Liquidambar</taxon>
    </lineage>
</organism>
<evidence type="ECO:0000313" key="2">
    <source>
        <dbReference type="EMBL" id="KAK9285433.1"/>
    </source>
</evidence>
<name>A0AAP0RW24_LIQFO</name>
<gene>
    <name evidence="2" type="ORF">L1049_024626</name>
</gene>
<feature type="compositionally biased region" description="Basic residues" evidence="1">
    <location>
        <begin position="26"/>
        <end position="36"/>
    </location>
</feature>
<evidence type="ECO:0008006" key="4">
    <source>
        <dbReference type="Google" id="ProtNLM"/>
    </source>
</evidence>
<dbReference type="AlphaFoldDB" id="A0AAP0RW24"/>
<dbReference type="Proteomes" id="UP001415857">
    <property type="component" value="Unassembled WGS sequence"/>
</dbReference>
<keyword evidence="3" id="KW-1185">Reference proteome</keyword>
<dbReference type="PANTHER" id="PTHR33223:SF6">
    <property type="entry name" value="CCHC-TYPE DOMAIN-CONTAINING PROTEIN"/>
    <property type="match status" value="1"/>
</dbReference>
<sequence length="290" mass="32931">MTYRMRGSPPSPEISPASSSTDASKCKHHRKTHQGNRHNDDDYAADYSPSQSPYELEEEEEDEQPMNTDDAASYNQSESGTPDECPVTHLSRFTKVCRANNAASIEMMMRIFPITLENEAALWYDLNIEPYASLSWEEIKSSFMEAYRRNELVDQFRSELMMINQGGKETSIRAARRKDLKCGFCDGPHKELGCEIREKMRGLWLKSNEKALTVCSARIESDVAAKELVRSLSMGTSSVVGKQDNVEDEKEEGGMLGWKKKSQCQCWKHQCWKKKFERNNSLVTGNSNAG</sequence>
<evidence type="ECO:0000256" key="1">
    <source>
        <dbReference type="SAM" id="MobiDB-lite"/>
    </source>
</evidence>
<feature type="compositionally biased region" description="Acidic residues" evidence="1">
    <location>
        <begin position="55"/>
        <end position="64"/>
    </location>
</feature>
<reference evidence="2 3" key="1">
    <citation type="journal article" date="2024" name="Plant J.">
        <title>Genome sequences and population genomics reveal climatic adaptation and genomic divergence between two closely related sweetgum species.</title>
        <authorList>
            <person name="Xu W.Q."/>
            <person name="Ren C.Q."/>
            <person name="Zhang X.Y."/>
            <person name="Comes H.P."/>
            <person name="Liu X.H."/>
            <person name="Li Y.G."/>
            <person name="Kettle C.J."/>
            <person name="Jalonen R."/>
            <person name="Gaisberger H."/>
            <person name="Ma Y.Z."/>
            <person name="Qiu Y.X."/>
        </authorList>
    </citation>
    <scope>NUCLEOTIDE SEQUENCE [LARGE SCALE GENOMIC DNA]</scope>
    <source>
        <strain evidence="2">Hangzhou</strain>
    </source>
</reference>
<accession>A0AAP0RW24</accession>
<dbReference type="EMBL" id="JBBPBK010000005">
    <property type="protein sequence ID" value="KAK9285433.1"/>
    <property type="molecule type" value="Genomic_DNA"/>
</dbReference>
<protein>
    <recommendedName>
        <fullName evidence="4">Retrotransposon gag domain-containing protein</fullName>
    </recommendedName>
</protein>
<feature type="region of interest" description="Disordered" evidence="1">
    <location>
        <begin position="1"/>
        <end position="86"/>
    </location>
</feature>